<dbReference type="Pfam" id="PF01966">
    <property type="entry name" value="HD"/>
    <property type="match status" value="1"/>
</dbReference>
<keyword evidence="1" id="KW-0547">Nucleotide-binding</keyword>
<dbReference type="SUPFAM" id="SSF109604">
    <property type="entry name" value="HD-domain/PDEase-like"/>
    <property type="match status" value="1"/>
</dbReference>
<dbReference type="NCBIfam" id="TIGR00277">
    <property type="entry name" value="HDIG"/>
    <property type="match status" value="1"/>
</dbReference>
<dbReference type="Gene3D" id="3.40.50.300">
    <property type="entry name" value="P-loop containing nucleotide triphosphate hydrolases"/>
    <property type="match status" value="1"/>
</dbReference>
<dbReference type="InterPro" id="IPR006675">
    <property type="entry name" value="HDIG_dom"/>
</dbReference>
<dbReference type="AlphaFoldDB" id="A0A0C1U1G9"/>
<keyword evidence="4" id="KW-1185">Reference proteome</keyword>
<protein>
    <recommendedName>
        <fullName evidence="2">HD domain-containing protein</fullName>
    </recommendedName>
</protein>
<evidence type="ECO:0000256" key="1">
    <source>
        <dbReference type="ARBA" id="ARBA00022741"/>
    </source>
</evidence>
<dbReference type="STRING" id="29341.RSJ17_18855"/>
<evidence type="ECO:0000259" key="2">
    <source>
        <dbReference type="Pfam" id="PF01966"/>
    </source>
</evidence>
<gene>
    <name evidence="3" type="ORF">U732_3414</name>
</gene>
<dbReference type="CDD" id="cd00077">
    <property type="entry name" value="HDc"/>
    <property type="match status" value="1"/>
</dbReference>
<organism evidence="3 4">
    <name type="scientific">Clostridium argentinense CDC 2741</name>
    <dbReference type="NCBI Taxonomy" id="1418104"/>
    <lineage>
        <taxon>Bacteria</taxon>
        <taxon>Bacillati</taxon>
        <taxon>Bacillota</taxon>
        <taxon>Clostridia</taxon>
        <taxon>Eubacteriales</taxon>
        <taxon>Clostridiaceae</taxon>
        <taxon>Clostridium</taxon>
    </lineage>
</organism>
<comment type="caution">
    <text evidence="3">The sequence shown here is derived from an EMBL/GenBank/DDBJ whole genome shotgun (WGS) entry which is preliminary data.</text>
</comment>
<dbReference type="InterPro" id="IPR050124">
    <property type="entry name" value="tRNA_CCA-adding_enzyme"/>
</dbReference>
<evidence type="ECO:0000313" key="4">
    <source>
        <dbReference type="Proteomes" id="UP000031366"/>
    </source>
</evidence>
<dbReference type="PANTHER" id="PTHR47545:SF1">
    <property type="entry name" value="MULTIFUNCTIONAL CCA PROTEIN"/>
    <property type="match status" value="1"/>
</dbReference>
<reference evidence="3 4" key="1">
    <citation type="journal article" date="2015" name="Infect. Genet. Evol.">
        <title>Genomic sequences of six botulinum neurotoxin-producing strains representing three clostridial species illustrate the mobility and diversity of botulinum neurotoxin genes.</title>
        <authorList>
            <person name="Smith T.J."/>
            <person name="Hill K.K."/>
            <person name="Xie G."/>
            <person name="Foley B.T."/>
            <person name="Williamson C.H."/>
            <person name="Foster J.T."/>
            <person name="Johnson S.L."/>
            <person name="Chertkov O."/>
            <person name="Teshima H."/>
            <person name="Gibbons H.S."/>
            <person name="Johnsky L.A."/>
            <person name="Karavis M.A."/>
            <person name="Smith L.A."/>
        </authorList>
    </citation>
    <scope>NUCLEOTIDE SEQUENCE [LARGE SCALE GENOMIC DNA]</scope>
    <source>
        <strain evidence="3 4">CDC 2741</strain>
    </source>
</reference>
<name>A0A0C1U1G9_9CLOT</name>
<evidence type="ECO:0000313" key="3">
    <source>
        <dbReference type="EMBL" id="KIE46769.1"/>
    </source>
</evidence>
<dbReference type="GO" id="GO:0000166">
    <property type="term" value="F:nucleotide binding"/>
    <property type="evidence" value="ECO:0007669"/>
    <property type="project" value="UniProtKB-KW"/>
</dbReference>
<dbReference type="RefSeq" id="WP_039633174.1">
    <property type="nucleotide sequence ID" value="NZ_AYSO01000016.1"/>
</dbReference>
<accession>A0A0C1U1G9</accession>
<proteinExistence type="predicted"/>
<dbReference type="InterPro" id="IPR006674">
    <property type="entry name" value="HD_domain"/>
</dbReference>
<dbReference type="PANTHER" id="PTHR47545">
    <property type="entry name" value="MULTIFUNCTIONAL CCA PROTEIN"/>
    <property type="match status" value="1"/>
</dbReference>
<dbReference type="EMBL" id="AYSO01000016">
    <property type="protein sequence ID" value="KIE46769.1"/>
    <property type="molecule type" value="Genomic_DNA"/>
</dbReference>
<dbReference type="InterPro" id="IPR027417">
    <property type="entry name" value="P-loop_NTPase"/>
</dbReference>
<dbReference type="Pfam" id="PF13671">
    <property type="entry name" value="AAA_33"/>
    <property type="match status" value="1"/>
</dbReference>
<dbReference type="Gene3D" id="1.10.3210.10">
    <property type="entry name" value="Hypothetical protein af1432"/>
    <property type="match status" value="1"/>
</dbReference>
<dbReference type="SUPFAM" id="SSF52540">
    <property type="entry name" value="P-loop containing nucleoside triphosphate hydrolases"/>
    <property type="match status" value="1"/>
</dbReference>
<sequence length="373" mass="43927">MDDKLIKNIVDKNFNFDEITKDFPIIYKLKNIDQNPKYHKEGNVYVHTKKVCQELIKLQEWKELDNVERATVYLGAFFHDIGKLICTRLENDEIVSPKHGVKGSKLFREIFYKEYDISFKLREEIASLIKYHGLPLFFIDREDMDYDLIKASQSANMKLLYLIAKADLLGRECDDQEDILDNIECFKDYVKELGCFYLPKKFTNKYTKFLYLNKQSIWHGDEVFDTTTCEVTVMVGFPLAGKDTYIESYLKSIPMISLDDIRKEFNISPKKDSGKVVAIAKERAKEFLKKKISFVWNATNISKEIRKSLCSLFSAYGARVRFIYIEAPYRELLSRNKIRDRVVPEKVINNMMKKFDMIENWEGYEVEYIVSNS</sequence>
<feature type="domain" description="HD" evidence="2">
    <location>
        <begin position="62"/>
        <end position="134"/>
    </location>
</feature>
<dbReference type="OrthoDB" id="9805698at2"/>
<dbReference type="InterPro" id="IPR003607">
    <property type="entry name" value="HD/PDEase_dom"/>
</dbReference>
<dbReference type="Proteomes" id="UP000031366">
    <property type="component" value="Unassembled WGS sequence"/>
</dbReference>